<dbReference type="InterPro" id="IPR023138">
    <property type="entry name" value="NMB0513-like_sf"/>
</dbReference>
<reference evidence="1 2" key="1">
    <citation type="submission" date="2017-11" db="EMBL/GenBank/DDBJ databases">
        <title>Genome sequence of the oocydin A producing rhizobacterium Serratia plymuthica 4Rx5.</title>
        <authorList>
            <person name="Matilla M.A."/>
            <person name="Udaondo Z."/>
            <person name="Salmond G.P.C."/>
        </authorList>
    </citation>
    <scope>NUCLEOTIDE SEQUENCE [LARGE SCALE GENOMIC DNA]</scope>
    <source>
        <strain evidence="1 2">4Rx5</strain>
    </source>
</reference>
<dbReference type="EMBL" id="PESE01000007">
    <property type="protein sequence ID" value="PYD37303.1"/>
    <property type="molecule type" value="Genomic_DNA"/>
</dbReference>
<dbReference type="SUPFAM" id="SSF160472">
    <property type="entry name" value="NMB0513-like"/>
    <property type="match status" value="1"/>
</dbReference>
<dbReference type="Gene3D" id="1.10.3510.10">
    <property type="entry name" value="NMB0513-like"/>
    <property type="match status" value="1"/>
</dbReference>
<proteinExistence type="predicted"/>
<dbReference type="OrthoDB" id="5678714at2"/>
<protein>
    <submittedName>
        <fullName evidence="1">DUF596 domain-containing protein</fullName>
    </submittedName>
</protein>
<accession>A0A318P5G9</accession>
<dbReference type="Proteomes" id="UP000248196">
    <property type="component" value="Unassembled WGS sequence"/>
</dbReference>
<dbReference type="AlphaFoldDB" id="A0A318P5G9"/>
<dbReference type="InterPro" id="IPR007670">
    <property type="entry name" value="DUF596"/>
</dbReference>
<evidence type="ECO:0000313" key="2">
    <source>
        <dbReference type="Proteomes" id="UP000248196"/>
    </source>
</evidence>
<comment type="caution">
    <text evidence="1">The sequence shown here is derived from an EMBL/GenBank/DDBJ whole genome shotgun (WGS) entry which is preliminary data.</text>
</comment>
<sequence>MLTEKQYEERKDLLEGLSIGNLWKNIHPDSVSGEVNLSFDEEKAIFLWFLRRLMQDGKVKLANYGEFLSGTIEEQMNLFEKKFPHSQEDMDAGAFDGFWFLTEKCPGGIVWIHENGYLDWT</sequence>
<organism evidence="1 2">
    <name type="scientific">Serratia plymuthica</name>
    <dbReference type="NCBI Taxonomy" id="82996"/>
    <lineage>
        <taxon>Bacteria</taxon>
        <taxon>Pseudomonadati</taxon>
        <taxon>Pseudomonadota</taxon>
        <taxon>Gammaproteobacteria</taxon>
        <taxon>Enterobacterales</taxon>
        <taxon>Yersiniaceae</taxon>
        <taxon>Serratia</taxon>
    </lineage>
</organism>
<gene>
    <name evidence="1" type="ORF">CT690_20595</name>
</gene>
<dbReference type="Pfam" id="PF04591">
    <property type="entry name" value="DUF596"/>
    <property type="match status" value="1"/>
</dbReference>
<name>A0A318P5G9_SERPL</name>
<dbReference type="RefSeq" id="WP_041417089.1">
    <property type="nucleotide sequence ID" value="NZ_CP185735.1"/>
</dbReference>
<evidence type="ECO:0000313" key="1">
    <source>
        <dbReference type="EMBL" id="PYD37303.1"/>
    </source>
</evidence>